<gene>
    <name evidence="1" type="ORF">KO508_03090</name>
</gene>
<accession>A0ABS6A4A7</accession>
<evidence type="ECO:0000313" key="2">
    <source>
        <dbReference type="Proteomes" id="UP000753376"/>
    </source>
</evidence>
<dbReference type="RefSeq" id="WP_113813901.1">
    <property type="nucleotide sequence ID" value="NZ_JAHKPV010000001.1"/>
</dbReference>
<comment type="caution">
    <text evidence="1">The sequence shown here is derived from an EMBL/GenBank/DDBJ whole genome shotgun (WGS) entry which is preliminary data.</text>
</comment>
<dbReference type="EMBL" id="JAHKPV010000001">
    <property type="protein sequence ID" value="MBU2872982.1"/>
    <property type="molecule type" value="Genomic_DNA"/>
</dbReference>
<evidence type="ECO:0000313" key="1">
    <source>
        <dbReference type="EMBL" id="MBU2872982.1"/>
    </source>
</evidence>
<organism evidence="1 2">
    <name type="scientific">Marinobacter salexigens</name>
    <dbReference type="NCBI Taxonomy" id="1925763"/>
    <lineage>
        <taxon>Bacteria</taxon>
        <taxon>Pseudomonadati</taxon>
        <taxon>Pseudomonadota</taxon>
        <taxon>Gammaproteobacteria</taxon>
        <taxon>Pseudomonadales</taxon>
        <taxon>Marinobacteraceae</taxon>
        <taxon>Marinobacter</taxon>
    </lineage>
</organism>
<dbReference type="Proteomes" id="UP000753376">
    <property type="component" value="Unassembled WGS sequence"/>
</dbReference>
<name>A0ABS6A4A7_9GAMM</name>
<reference evidence="1 2" key="1">
    <citation type="submission" date="2021-05" db="EMBL/GenBank/DDBJ databases">
        <title>Draft genomes of bacteria isolated from model marine particles.</title>
        <authorList>
            <person name="Datta M.S."/>
            <person name="Schwartzman J.A."/>
            <person name="Enke T.N."/>
            <person name="Saavedra J."/>
            <person name="Cermak N."/>
            <person name="Cordero O.X."/>
        </authorList>
    </citation>
    <scope>NUCLEOTIDE SEQUENCE [LARGE SCALE GENOMIC DNA]</scope>
    <source>
        <strain evidence="1 2">D2M19</strain>
    </source>
</reference>
<sequence>MPLSDLTEAELKIVQQCLDAAADGKFFEDWEFHTLFGVDREIVRQVAKQFPFVDEFDESEGGNDDSWLVINNTFANLIFYPHRKDAELAQWVTASKGQVEEVFRKWRG</sequence>
<proteinExistence type="predicted"/>
<protein>
    <submittedName>
        <fullName evidence="1">Uncharacterized protein</fullName>
    </submittedName>
</protein>
<keyword evidence="2" id="KW-1185">Reference proteome</keyword>